<sequence>MLLILATSFRVVPVGHALVIFNTVSKSFRLGRQGITFVPPFISVTQDYDLRRLEYTMSGVSGEGRKANIDDSLWSPTQEGLQVGIDLTLWHHLDPARLISIHQRIGPDYEEKVIRAAVRSVIRLVISEYPVMDVYSSKRALIQDEINRKTKALVEKDGFIVNELVLRDVRFTPEFAKAIEAKQIAQQSAEQNVRYTLEKEQKEAERKVIEAQGRANAIQIINKALAQKSQLHQVPLRRQALAQDLGDRLGPEHDHGPEGDPRRARQIAHPGTATMPLGSAEAAPSARQVPTYQACPASPWGPRLVRRSSPCGQPRPRPSGPVRRPSP</sequence>
<dbReference type="InterPro" id="IPR036013">
    <property type="entry name" value="Band_7/SPFH_dom_sf"/>
</dbReference>
<gene>
    <name evidence="4" type="ORF">E6K73_04935</name>
</gene>
<organism evidence="4 5">
    <name type="scientific">Eiseniibacteriota bacterium</name>
    <dbReference type="NCBI Taxonomy" id="2212470"/>
    <lineage>
        <taxon>Bacteria</taxon>
        <taxon>Candidatus Eiseniibacteriota</taxon>
    </lineage>
</organism>
<dbReference type="Pfam" id="PF01145">
    <property type="entry name" value="Band_7"/>
    <property type="match status" value="1"/>
</dbReference>
<dbReference type="PANTHER" id="PTHR23222">
    <property type="entry name" value="PROHIBITIN"/>
    <property type="match status" value="1"/>
</dbReference>
<dbReference type="Gene3D" id="3.30.479.30">
    <property type="entry name" value="Band 7 domain"/>
    <property type="match status" value="1"/>
</dbReference>
<accession>A0A538SK62</accession>
<dbReference type="InterPro" id="IPR001107">
    <property type="entry name" value="Band_7"/>
</dbReference>
<dbReference type="InterPro" id="IPR000163">
    <property type="entry name" value="Prohibitin"/>
</dbReference>
<dbReference type="PRINTS" id="PR00679">
    <property type="entry name" value="PROHIBITIN"/>
</dbReference>
<dbReference type="SMART" id="SM00244">
    <property type="entry name" value="PHB"/>
    <property type="match status" value="1"/>
</dbReference>
<evidence type="ECO:0000313" key="4">
    <source>
        <dbReference type="EMBL" id="TMQ51765.1"/>
    </source>
</evidence>
<reference evidence="4 5" key="1">
    <citation type="journal article" date="2019" name="Nat. Microbiol.">
        <title>Mediterranean grassland soil C-N compound turnover is dependent on rainfall and depth, and is mediated by genomically divergent microorganisms.</title>
        <authorList>
            <person name="Diamond S."/>
            <person name="Andeer P.F."/>
            <person name="Li Z."/>
            <person name="Crits-Christoph A."/>
            <person name="Burstein D."/>
            <person name="Anantharaman K."/>
            <person name="Lane K.R."/>
            <person name="Thomas B.C."/>
            <person name="Pan C."/>
            <person name="Northen T.R."/>
            <person name="Banfield J.F."/>
        </authorList>
    </citation>
    <scope>NUCLEOTIDE SEQUENCE [LARGE SCALE GENOMIC DNA]</scope>
    <source>
        <strain evidence="4">WS_3</strain>
    </source>
</reference>
<comment type="caution">
    <text evidence="4">The sequence shown here is derived from an EMBL/GenBank/DDBJ whole genome shotgun (WGS) entry which is preliminary data.</text>
</comment>
<evidence type="ECO:0000313" key="5">
    <source>
        <dbReference type="Proteomes" id="UP000320184"/>
    </source>
</evidence>
<dbReference type="CDD" id="cd03401">
    <property type="entry name" value="SPFH_prohibitin"/>
    <property type="match status" value="1"/>
</dbReference>
<protein>
    <recommendedName>
        <fullName evidence="3">Band 7 domain-containing protein</fullName>
    </recommendedName>
</protein>
<dbReference type="GO" id="GO:0016020">
    <property type="term" value="C:membrane"/>
    <property type="evidence" value="ECO:0007669"/>
    <property type="project" value="InterPro"/>
</dbReference>
<dbReference type="Proteomes" id="UP000320184">
    <property type="component" value="Unassembled WGS sequence"/>
</dbReference>
<dbReference type="EMBL" id="VBOT01000054">
    <property type="protein sequence ID" value="TMQ51765.1"/>
    <property type="molecule type" value="Genomic_DNA"/>
</dbReference>
<evidence type="ECO:0000259" key="3">
    <source>
        <dbReference type="SMART" id="SM00244"/>
    </source>
</evidence>
<keyword evidence="1" id="KW-0175">Coiled coil</keyword>
<evidence type="ECO:0000256" key="2">
    <source>
        <dbReference type="SAM" id="MobiDB-lite"/>
    </source>
</evidence>
<name>A0A538SK62_UNCEI</name>
<dbReference type="SUPFAM" id="SSF117892">
    <property type="entry name" value="Band 7/SPFH domain"/>
    <property type="match status" value="1"/>
</dbReference>
<feature type="domain" description="Band 7" evidence="3">
    <location>
        <begin position="7"/>
        <end position="183"/>
    </location>
</feature>
<feature type="coiled-coil region" evidence="1">
    <location>
        <begin position="185"/>
        <end position="212"/>
    </location>
</feature>
<dbReference type="PANTHER" id="PTHR23222:SF0">
    <property type="entry name" value="PROHIBITIN 1"/>
    <property type="match status" value="1"/>
</dbReference>
<feature type="region of interest" description="Disordered" evidence="2">
    <location>
        <begin position="272"/>
        <end position="327"/>
    </location>
</feature>
<proteinExistence type="predicted"/>
<dbReference type="AlphaFoldDB" id="A0A538SK62"/>
<evidence type="ECO:0000256" key="1">
    <source>
        <dbReference type="SAM" id="Coils"/>
    </source>
</evidence>